<evidence type="ECO:0000313" key="1">
    <source>
        <dbReference type="EMBL" id="MBZ5708229.1"/>
    </source>
</evidence>
<reference evidence="1" key="1">
    <citation type="submission" date="2021-08" db="EMBL/GenBank/DDBJ databases">
        <authorList>
            <person name="Stevens D.C."/>
        </authorList>
    </citation>
    <scope>NUCLEOTIDE SEQUENCE</scope>
    <source>
        <strain evidence="1">DSM 53165</strain>
    </source>
</reference>
<keyword evidence="2" id="KW-1185">Reference proteome</keyword>
<dbReference type="RefSeq" id="WP_224189981.1">
    <property type="nucleotide sequence ID" value="NZ_JAIRAU010000001.1"/>
</dbReference>
<dbReference type="EMBL" id="JAIRAU010000001">
    <property type="protein sequence ID" value="MBZ5708229.1"/>
    <property type="molecule type" value="Genomic_DNA"/>
</dbReference>
<organism evidence="1 2">
    <name type="scientific">Nannocystis pusilla</name>
    <dbReference type="NCBI Taxonomy" id="889268"/>
    <lineage>
        <taxon>Bacteria</taxon>
        <taxon>Pseudomonadati</taxon>
        <taxon>Myxococcota</taxon>
        <taxon>Polyangia</taxon>
        <taxon>Nannocystales</taxon>
        <taxon>Nannocystaceae</taxon>
        <taxon>Nannocystis</taxon>
    </lineage>
</organism>
<dbReference type="Proteomes" id="UP001139031">
    <property type="component" value="Unassembled WGS sequence"/>
</dbReference>
<evidence type="ECO:0008006" key="3">
    <source>
        <dbReference type="Google" id="ProtNLM"/>
    </source>
</evidence>
<proteinExistence type="predicted"/>
<protein>
    <recommendedName>
        <fullName evidence="3">Minor tail protein</fullName>
    </recommendedName>
</protein>
<sequence length="242" mass="25714">MNKIKLIIRGGFDGQTPVTQPPTFRLVEGWNEAELTAPAGILPAGLWGQVPAGDPYLLHANLLTTDIMNAQSVFEVRTGAPMQVRAQYTPYAANIRLTLVRPSDALRIFTPPQALVKLEMLVESIGGTNELGSRLHQWAESTITRANNSGPRIAEVMANAQLAAWAGVLHVIYNDNVAGSVNLPPLATVPLDAVMTFTRKGGGVPTILPAAGETFGAGLNAQAVTRSGIVMHNGDQWVFAGS</sequence>
<name>A0ABS7TJ42_9BACT</name>
<accession>A0ABS7TJ42</accession>
<gene>
    <name evidence="1" type="ORF">K7C98_03090</name>
</gene>
<evidence type="ECO:0000313" key="2">
    <source>
        <dbReference type="Proteomes" id="UP001139031"/>
    </source>
</evidence>
<comment type="caution">
    <text evidence="1">The sequence shown here is derived from an EMBL/GenBank/DDBJ whole genome shotgun (WGS) entry which is preliminary data.</text>
</comment>